<feature type="non-terminal residue" evidence="1">
    <location>
        <position position="104"/>
    </location>
</feature>
<reference evidence="1" key="1">
    <citation type="submission" date="2024-09" db="EMBL/GenBank/DDBJ databases">
        <title>Black Yeasts Isolated from many extreme environments.</title>
        <authorList>
            <person name="Coleine C."/>
            <person name="Stajich J.E."/>
            <person name="Selbmann L."/>
        </authorList>
    </citation>
    <scope>NUCLEOTIDE SEQUENCE</scope>
    <source>
        <strain evidence="1">CCFEE 5737</strain>
    </source>
</reference>
<protein>
    <submittedName>
        <fullName evidence="1">Uncharacterized protein</fullName>
    </submittedName>
</protein>
<dbReference type="EMBL" id="JAWDJW010010240">
    <property type="protein sequence ID" value="KAK3048953.1"/>
    <property type="molecule type" value="Genomic_DNA"/>
</dbReference>
<comment type="caution">
    <text evidence="1">The sequence shown here is derived from an EMBL/GenBank/DDBJ whole genome shotgun (WGS) entry which is preliminary data.</text>
</comment>
<dbReference type="Proteomes" id="UP001186974">
    <property type="component" value="Unassembled WGS sequence"/>
</dbReference>
<sequence>MVRTGLLPHAAAPTSSKLPTTRDIPPVTLTNIPHVESSTFNTYLAQVSSLFEAFQRAKAEDASAAQAPKVEKDVSKGNEFEEALERGARKERPASISRNNSLAS</sequence>
<evidence type="ECO:0000313" key="2">
    <source>
        <dbReference type="Proteomes" id="UP001186974"/>
    </source>
</evidence>
<organism evidence="1 2">
    <name type="scientific">Coniosporium uncinatum</name>
    <dbReference type="NCBI Taxonomy" id="93489"/>
    <lineage>
        <taxon>Eukaryota</taxon>
        <taxon>Fungi</taxon>
        <taxon>Dikarya</taxon>
        <taxon>Ascomycota</taxon>
        <taxon>Pezizomycotina</taxon>
        <taxon>Dothideomycetes</taxon>
        <taxon>Dothideomycetes incertae sedis</taxon>
        <taxon>Coniosporium</taxon>
    </lineage>
</organism>
<proteinExistence type="predicted"/>
<evidence type="ECO:0000313" key="1">
    <source>
        <dbReference type="EMBL" id="KAK3048953.1"/>
    </source>
</evidence>
<gene>
    <name evidence="1" type="ORF">LTS18_012861</name>
</gene>
<name>A0ACC3CXK7_9PEZI</name>
<keyword evidence="2" id="KW-1185">Reference proteome</keyword>
<accession>A0ACC3CXK7</accession>